<keyword evidence="2" id="KW-1185">Reference proteome</keyword>
<dbReference type="RefSeq" id="WP_386763903.1">
    <property type="nucleotide sequence ID" value="NZ_JBHSTI010000002.1"/>
</dbReference>
<sequence length="70" mass="7652">MAARMVGIVRSPAVPGFDDAGQPLDDSVEHELLDWTGTEARWPAGALETLVVAPNPDVPWRRRWSTGGRL</sequence>
<dbReference type="Proteomes" id="UP001596138">
    <property type="component" value="Unassembled WGS sequence"/>
</dbReference>
<comment type="caution">
    <text evidence="1">The sequence shown here is derived from an EMBL/GenBank/DDBJ whole genome shotgun (WGS) entry which is preliminary data.</text>
</comment>
<accession>A0ABW1SYA8</accession>
<reference evidence="2" key="1">
    <citation type="journal article" date="2019" name="Int. J. Syst. Evol. Microbiol.">
        <title>The Global Catalogue of Microorganisms (GCM) 10K type strain sequencing project: providing services to taxonomists for standard genome sequencing and annotation.</title>
        <authorList>
            <consortium name="The Broad Institute Genomics Platform"/>
            <consortium name="The Broad Institute Genome Sequencing Center for Infectious Disease"/>
            <person name="Wu L."/>
            <person name="Ma J."/>
        </authorList>
    </citation>
    <scope>NUCLEOTIDE SEQUENCE [LARGE SCALE GENOMIC DNA]</scope>
    <source>
        <strain evidence="2">CGMCC 4.7317</strain>
    </source>
</reference>
<organism evidence="1 2">
    <name type="scientific">Longivirga aurantiaca</name>
    <dbReference type="NCBI Taxonomy" id="1837743"/>
    <lineage>
        <taxon>Bacteria</taxon>
        <taxon>Bacillati</taxon>
        <taxon>Actinomycetota</taxon>
        <taxon>Actinomycetes</taxon>
        <taxon>Sporichthyales</taxon>
        <taxon>Sporichthyaceae</taxon>
        <taxon>Longivirga</taxon>
    </lineage>
</organism>
<evidence type="ECO:0000313" key="1">
    <source>
        <dbReference type="EMBL" id="MFC6236873.1"/>
    </source>
</evidence>
<dbReference type="EMBL" id="JBHSTI010000002">
    <property type="protein sequence ID" value="MFC6236873.1"/>
    <property type="molecule type" value="Genomic_DNA"/>
</dbReference>
<protein>
    <submittedName>
        <fullName evidence="1">Uncharacterized protein</fullName>
    </submittedName>
</protein>
<name>A0ABW1SYA8_9ACTN</name>
<gene>
    <name evidence="1" type="ORF">ACFQGU_03215</name>
</gene>
<proteinExistence type="predicted"/>
<evidence type="ECO:0000313" key="2">
    <source>
        <dbReference type="Proteomes" id="UP001596138"/>
    </source>
</evidence>